<dbReference type="EMBL" id="MU806239">
    <property type="protein sequence ID" value="KAJ3837535.1"/>
    <property type="molecule type" value="Genomic_DNA"/>
</dbReference>
<feature type="transmembrane region" description="Helical" evidence="1">
    <location>
        <begin position="230"/>
        <end position="251"/>
    </location>
</feature>
<dbReference type="Proteomes" id="UP001163846">
    <property type="component" value="Unassembled WGS sequence"/>
</dbReference>
<proteinExistence type="predicted"/>
<evidence type="ECO:0000313" key="2">
    <source>
        <dbReference type="EMBL" id="KAJ3837535.1"/>
    </source>
</evidence>
<keyword evidence="1" id="KW-1133">Transmembrane helix</keyword>
<feature type="transmembrane region" description="Helical" evidence="1">
    <location>
        <begin position="280"/>
        <end position="303"/>
    </location>
</feature>
<feature type="transmembrane region" description="Helical" evidence="1">
    <location>
        <begin position="158"/>
        <end position="174"/>
    </location>
</feature>
<feature type="transmembrane region" description="Helical" evidence="1">
    <location>
        <begin position="34"/>
        <end position="55"/>
    </location>
</feature>
<gene>
    <name evidence="2" type="ORF">F5878DRAFT_710736</name>
</gene>
<keyword evidence="1" id="KW-0812">Transmembrane</keyword>
<evidence type="ECO:0000256" key="1">
    <source>
        <dbReference type="SAM" id="Phobius"/>
    </source>
</evidence>
<reference evidence="2" key="1">
    <citation type="submission" date="2022-08" db="EMBL/GenBank/DDBJ databases">
        <authorList>
            <consortium name="DOE Joint Genome Institute"/>
            <person name="Min B."/>
            <person name="Riley R."/>
            <person name="Sierra-Patev S."/>
            <person name="Naranjo-Ortiz M."/>
            <person name="Looney B."/>
            <person name="Konkel Z."/>
            <person name="Slot J.C."/>
            <person name="Sakamoto Y."/>
            <person name="Steenwyk J.L."/>
            <person name="Rokas A."/>
            <person name="Carro J."/>
            <person name="Camarero S."/>
            <person name="Ferreira P."/>
            <person name="Molpeceres G."/>
            <person name="Ruiz-Duenas F.J."/>
            <person name="Serrano A."/>
            <person name="Henrissat B."/>
            <person name="Drula E."/>
            <person name="Hughes K.W."/>
            <person name="Mata J.L."/>
            <person name="Ishikawa N.K."/>
            <person name="Vargas-Isla R."/>
            <person name="Ushijima S."/>
            <person name="Smith C.A."/>
            <person name="Ahrendt S."/>
            <person name="Andreopoulos W."/>
            <person name="He G."/>
            <person name="Labutti K."/>
            <person name="Lipzen A."/>
            <person name="Ng V."/>
            <person name="Sandor L."/>
            <person name="Barry K."/>
            <person name="Martinez A.T."/>
            <person name="Xiao Y."/>
            <person name="Gibbons J.G."/>
            <person name="Terashima K."/>
            <person name="Hibbett D.S."/>
            <person name="Grigoriev I.V."/>
        </authorList>
    </citation>
    <scope>NUCLEOTIDE SEQUENCE</scope>
    <source>
        <strain evidence="2">TFB9207</strain>
    </source>
</reference>
<dbReference type="AlphaFoldDB" id="A0AA38P7G3"/>
<feature type="transmembrane region" description="Helical" evidence="1">
    <location>
        <begin position="195"/>
        <end position="218"/>
    </location>
</feature>
<organism evidence="2 3">
    <name type="scientific">Lentinula raphanica</name>
    <dbReference type="NCBI Taxonomy" id="153919"/>
    <lineage>
        <taxon>Eukaryota</taxon>
        <taxon>Fungi</taxon>
        <taxon>Dikarya</taxon>
        <taxon>Basidiomycota</taxon>
        <taxon>Agaricomycotina</taxon>
        <taxon>Agaricomycetes</taxon>
        <taxon>Agaricomycetidae</taxon>
        <taxon>Agaricales</taxon>
        <taxon>Marasmiineae</taxon>
        <taxon>Omphalotaceae</taxon>
        <taxon>Lentinula</taxon>
    </lineage>
</organism>
<evidence type="ECO:0000313" key="3">
    <source>
        <dbReference type="Proteomes" id="UP001163846"/>
    </source>
</evidence>
<comment type="caution">
    <text evidence="2">The sequence shown here is derived from an EMBL/GenBank/DDBJ whole genome shotgun (WGS) entry which is preliminary data.</text>
</comment>
<keyword evidence="3" id="KW-1185">Reference proteome</keyword>
<sequence length="342" mass="37554">MAIGLAKLDLISVFVECVLYVLQRRRIRHQKSRGTLKILLAVLVMFVLATVHVSVHFHRTLYAFFARGSSDTADENINPIDKIDGLLVSIGSVGYTLKTTSYYLQTYVGDAFVIYRVHVVWSGNKKVMAPLFVSLLASVGQSSNQQFGETITFSVKRHVIFISHLALGLSIYVLQEMGHAANGDTIFESRLYDPILCFFVLTLFTNLGSTILIAGRIHWLHSQVKDASRIYVSCPLFGTSASAGCSAIFVATVISESAAIYSATLVVILILYAMRIHTVYLLIDAVTQLIGIVFAFVVIRVAVGVSTEATPPFKPVDSEPESPISLYEAEDKRSSIRGVVPV</sequence>
<protein>
    <submittedName>
        <fullName evidence="2">Uncharacterized protein</fullName>
    </submittedName>
</protein>
<feature type="transmembrane region" description="Helical" evidence="1">
    <location>
        <begin position="258"/>
        <end position="274"/>
    </location>
</feature>
<name>A0AA38P7G3_9AGAR</name>
<keyword evidence="1" id="KW-0472">Membrane</keyword>
<accession>A0AA38P7G3</accession>